<dbReference type="SUPFAM" id="SSF55874">
    <property type="entry name" value="ATPase domain of HSP90 chaperone/DNA topoisomerase II/histidine kinase"/>
    <property type="match status" value="1"/>
</dbReference>
<dbReference type="RefSeq" id="WP_317063499.1">
    <property type="nucleotide sequence ID" value="NZ_WBKO01000001.1"/>
</dbReference>
<dbReference type="InterPro" id="IPR020667">
    <property type="entry name" value="DNA_mismatch_repair_MutL"/>
</dbReference>
<dbReference type="SUPFAM" id="SSF118116">
    <property type="entry name" value="DNA mismatch repair protein MutL"/>
    <property type="match status" value="1"/>
</dbReference>
<dbReference type="CDD" id="cd16926">
    <property type="entry name" value="HATPase_MutL-MLH-PMS-like"/>
    <property type="match status" value="1"/>
</dbReference>
<dbReference type="Gene3D" id="3.30.230.10">
    <property type="match status" value="1"/>
</dbReference>
<evidence type="ECO:0000313" key="7">
    <source>
        <dbReference type="EMBL" id="MDV2480527.1"/>
    </source>
</evidence>
<dbReference type="SMART" id="SM01340">
    <property type="entry name" value="DNA_mis_repair"/>
    <property type="match status" value="1"/>
</dbReference>
<keyword evidence="3 4" id="KW-0234">DNA repair</keyword>
<dbReference type="NCBIfam" id="TIGR00585">
    <property type="entry name" value="mutl"/>
    <property type="match status" value="1"/>
</dbReference>
<evidence type="ECO:0000313" key="8">
    <source>
        <dbReference type="Proteomes" id="UP001281203"/>
    </source>
</evidence>
<comment type="similarity">
    <text evidence="1 4">Belongs to the DNA mismatch repair MutL/HexB family.</text>
</comment>
<dbReference type="Gene3D" id="3.30.1370.100">
    <property type="entry name" value="MutL, C-terminal domain, regulatory subdomain"/>
    <property type="match status" value="1"/>
</dbReference>
<dbReference type="SMART" id="SM00853">
    <property type="entry name" value="MutL_C"/>
    <property type="match status" value="1"/>
</dbReference>
<dbReference type="Proteomes" id="UP001281203">
    <property type="component" value="Unassembled WGS sequence"/>
</dbReference>
<evidence type="ECO:0000256" key="3">
    <source>
        <dbReference type="ARBA" id="ARBA00023204"/>
    </source>
</evidence>
<dbReference type="InterPro" id="IPR013507">
    <property type="entry name" value="DNA_mismatch_S5_2-like"/>
</dbReference>
<keyword evidence="7" id="KW-0540">Nuclease</keyword>
<dbReference type="PANTHER" id="PTHR10073:SF12">
    <property type="entry name" value="DNA MISMATCH REPAIR PROTEIN MLH1"/>
    <property type="match status" value="1"/>
</dbReference>
<protein>
    <recommendedName>
        <fullName evidence="4">DNA mismatch repair protein MutL</fullName>
    </recommendedName>
</protein>
<dbReference type="EMBL" id="WBKO01000001">
    <property type="protein sequence ID" value="MDV2480527.1"/>
    <property type="molecule type" value="Genomic_DNA"/>
</dbReference>
<organism evidence="7 8">
    <name type="scientific">Methanoculleus caldifontis</name>
    <dbReference type="NCBI Taxonomy" id="2651577"/>
    <lineage>
        <taxon>Archaea</taxon>
        <taxon>Methanobacteriati</taxon>
        <taxon>Methanobacteriota</taxon>
        <taxon>Stenosarchaea group</taxon>
        <taxon>Methanomicrobia</taxon>
        <taxon>Methanomicrobiales</taxon>
        <taxon>Methanomicrobiaceae</taxon>
        <taxon>Methanoculleus</taxon>
    </lineage>
</organism>
<reference evidence="7 8" key="1">
    <citation type="submission" date="2019-10" db="EMBL/GenBank/DDBJ databases">
        <title>Isolation and characterization of Methanoculleus sp. Wushi-C6 from a hot spring well.</title>
        <authorList>
            <person name="Chen S.-C."/>
            <person name="Lan Z.-H."/>
            <person name="You Y.-T."/>
            <person name="Lai M.-C."/>
        </authorList>
    </citation>
    <scope>NUCLEOTIDE SEQUENCE [LARGE SCALE GENOMIC DNA]</scope>
    <source>
        <strain evidence="7 8">Wushi-C6</strain>
    </source>
</reference>
<accession>A0ABU3WYV7</accession>
<dbReference type="PANTHER" id="PTHR10073">
    <property type="entry name" value="DNA MISMATCH REPAIR PROTEIN MLH, PMS, MUTL"/>
    <property type="match status" value="1"/>
</dbReference>
<dbReference type="SUPFAM" id="SSF54211">
    <property type="entry name" value="Ribosomal protein S5 domain 2-like"/>
    <property type="match status" value="1"/>
</dbReference>
<dbReference type="CDD" id="cd00782">
    <property type="entry name" value="MutL_Trans"/>
    <property type="match status" value="1"/>
</dbReference>
<dbReference type="InterPro" id="IPR042121">
    <property type="entry name" value="MutL_C_regsub"/>
</dbReference>
<dbReference type="HAMAP" id="MF_00149">
    <property type="entry name" value="DNA_mis_repair"/>
    <property type="match status" value="1"/>
</dbReference>
<comment type="caution">
    <text evidence="7">The sequence shown here is derived from an EMBL/GenBank/DDBJ whole genome shotgun (WGS) entry which is preliminary data.</text>
</comment>
<evidence type="ECO:0000256" key="2">
    <source>
        <dbReference type="ARBA" id="ARBA00022763"/>
    </source>
</evidence>
<evidence type="ECO:0000256" key="4">
    <source>
        <dbReference type="HAMAP-Rule" id="MF_00149"/>
    </source>
</evidence>
<evidence type="ECO:0000256" key="1">
    <source>
        <dbReference type="ARBA" id="ARBA00006082"/>
    </source>
</evidence>
<keyword evidence="7" id="KW-0255">Endonuclease</keyword>
<dbReference type="GO" id="GO:0004519">
    <property type="term" value="F:endonuclease activity"/>
    <property type="evidence" value="ECO:0007669"/>
    <property type="project" value="UniProtKB-KW"/>
</dbReference>
<dbReference type="Pfam" id="PF13589">
    <property type="entry name" value="HATPase_c_3"/>
    <property type="match status" value="1"/>
</dbReference>
<sequence>MTEAKIRVLDPDTVNQIAAGEVVERPASVAKELLENAVDAGATSILLDVTSDMAGITKIRVTDDGEGMTPEEAVLAFHPHATSKIRDIADLTDIRTLGFRGEALASIAAVAEVTLITRPRGAGALAGTRVVVRGGEIVEKSEVGAPEGTTIVVEHLFYNTPARRKFLKSKNTELAHLYGVVENLSLAHGEVAFRVVHNGKERMATQRAAGLLAIIAGLYGADLARTLVPVEARLPFLRISGYVSRPLESRGNPSQVFLSINGRSISSRPIAAAIREGYGTLLPKDRYPVAFLDLSLETDLVDVNVHPTKREVRLSREREILAAVTAAVEEALAGHDLVGERPAEPVQQHLAAPDETAPAPAPAPAAREAEAAYAAGHREIALSDRQLRRTETEGRENLLPAMEPVGQVAATYIVAEGADGTLYLVDQHAAHERILYDQVAEERDKAAGSQELIMPVVLSLPPKDSAALRDAIPLLADEGFTVEEFGRDTFAVRAVPAALGAVEDPEAVRETIAEILDGEPRTGPDRREAVTCIVACRGAVKAGARLTHDQQKRLLTQLARTKTPWTCPHGRPTVIAFDKRKLDGLFRRV</sequence>
<name>A0ABU3WYV7_9EURY</name>
<dbReference type="Pfam" id="PF08676">
    <property type="entry name" value="MutL_C"/>
    <property type="match status" value="1"/>
</dbReference>
<evidence type="ECO:0000259" key="6">
    <source>
        <dbReference type="SMART" id="SM01340"/>
    </source>
</evidence>
<feature type="domain" description="MutL C-terminal dimerisation" evidence="5">
    <location>
        <begin position="404"/>
        <end position="546"/>
    </location>
</feature>
<feature type="domain" description="DNA mismatch repair protein S5" evidence="6">
    <location>
        <begin position="215"/>
        <end position="333"/>
    </location>
</feature>
<dbReference type="InterPro" id="IPR014762">
    <property type="entry name" value="DNA_mismatch_repair_CS"/>
</dbReference>
<keyword evidence="8" id="KW-1185">Reference proteome</keyword>
<dbReference type="Gene3D" id="3.30.565.10">
    <property type="entry name" value="Histidine kinase-like ATPase, C-terminal domain"/>
    <property type="match status" value="1"/>
</dbReference>
<dbReference type="InterPro" id="IPR002099">
    <property type="entry name" value="MutL/Mlh/PMS"/>
</dbReference>
<evidence type="ECO:0000259" key="5">
    <source>
        <dbReference type="SMART" id="SM00853"/>
    </source>
</evidence>
<dbReference type="InterPro" id="IPR020568">
    <property type="entry name" value="Ribosomal_Su5_D2-typ_SF"/>
</dbReference>
<keyword evidence="7" id="KW-0378">Hydrolase</keyword>
<dbReference type="InterPro" id="IPR014721">
    <property type="entry name" value="Ribsml_uS5_D2-typ_fold_subgr"/>
</dbReference>
<dbReference type="InterPro" id="IPR037198">
    <property type="entry name" value="MutL_C_sf"/>
</dbReference>
<dbReference type="InterPro" id="IPR038973">
    <property type="entry name" value="MutL/Mlh/Pms-like"/>
</dbReference>
<keyword evidence="2 4" id="KW-0227">DNA damage</keyword>
<dbReference type="InterPro" id="IPR036890">
    <property type="entry name" value="HATPase_C_sf"/>
</dbReference>
<proteinExistence type="inferred from homology"/>
<dbReference type="PROSITE" id="PS00058">
    <property type="entry name" value="DNA_MISMATCH_REPAIR_1"/>
    <property type="match status" value="1"/>
</dbReference>
<gene>
    <name evidence="4 7" type="primary">mutL</name>
    <name evidence="7" type="ORF">F8E02_00600</name>
</gene>
<dbReference type="InterPro" id="IPR014790">
    <property type="entry name" value="MutL_C"/>
</dbReference>
<dbReference type="Pfam" id="PF01119">
    <property type="entry name" value="DNA_mis_repair"/>
    <property type="match status" value="1"/>
</dbReference>
<comment type="function">
    <text evidence="4">This protein is involved in the repair of mismatches in DNA. It is required for dam-dependent methyl-directed DNA mismatch repair. May act as a 'molecular matchmaker', a protein that promotes the formation of a stable complex between two or more DNA-binding proteins in an ATP-dependent manner without itself being part of a final effector complex.</text>
</comment>
<dbReference type="Gene3D" id="3.30.1540.20">
    <property type="entry name" value="MutL, C-terminal domain, dimerisation subdomain"/>
    <property type="match status" value="1"/>
</dbReference>
<dbReference type="InterPro" id="IPR042120">
    <property type="entry name" value="MutL_C_dimsub"/>
</dbReference>